<reference evidence="2 3" key="1">
    <citation type="submission" date="2024-01" db="EMBL/GenBank/DDBJ databases">
        <title>Genome assemblies of Stephania.</title>
        <authorList>
            <person name="Yang L."/>
        </authorList>
    </citation>
    <scope>NUCLEOTIDE SEQUENCE [LARGE SCALE GENOMIC DNA]</scope>
    <source>
        <strain evidence="2">JXDWG</strain>
        <tissue evidence="2">Leaf</tissue>
    </source>
</reference>
<dbReference type="EMBL" id="JBBNAG010000002">
    <property type="protein sequence ID" value="KAK9157586.1"/>
    <property type="molecule type" value="Genomic_DNA"/>
</dbReference>
<comment type="caution">
    <text evidence="2">The sequence shown here is derived from an EMBL/GenBank/DDBJ whole genome shotgun (WGS) entry which is preliminary data.</text>
</comment>
<evidence type="ECO:0000313" key="2">
    <source>
        <dbReference type="EMBL" id="KAK9157586.1"/>
    </source>
</evidence>
<dbReference type="AlphaFoldDB" id="A0AAP0PYS8"/>
<accession>A0AAP0PYS8</accession>
<feature type="compositionally biased region" description="Basic and acidic residues" evidence="1">
    <location>
        <begin position="57"/>
        <end position="66"/>
    </location>
</feature>
<sequence>MVTGGVEESCRGRGMVGTRREGYGEARSGRWMGRNRKTREDLKEVDEEKPEDEGDEGEHKKERGLDAWDSPSLTLEPDLGFRVSVGVEAFFLGDQSFLSPHTF</sequence>
<protein>
    <submittedName>
        <fullName evidence="2">Uncharacterized protein</fullName>
    </submittedName>
</protein>
<name>A0AAP0PYS8_9MAGN</name>
<dbReference type="Proteomes" id="UP001419268">
    <property type="component" value="Unassembled WGS sequence"/>
</dbReference>
<keyword evidence="3" id="KW-1185">Reference proteome</keyword>
<proteinExistence type="predicted"/>
<organism evidence="2 3">
    <name type="scientific">Stephania cephalantha</name>
    <dbReference type="NCBI Taxonomy" id="152367"/>
    <lineage>
        <taxon>Eukaryota</taxon>
        <taxon>Viridiplantae</taxon>
        <taxon>Streptophyta</taxon>
        <taxon>Embryophyta</taxon>
        <taxon>Tracheophyta</taxon>
        <taxon>Spermatophyta</taxon>
        <taxon>Magnoliopsida</taxon>
        <taxon>Ranunculales</taxon>
        <taxon>Menispermaceae</taxon>
        <taxon>Menispermoideae</taxon>
        <taxon>Cissampelideae</taxon>
        <taxon>Stephania</taxon>
    </lineage>
</organism>
<feature type="region of interest" description="Disordered" evidence="1">
    <location>
        <begin position="1"/>
        <end position="73"/>
    </location>
</feature>
<feature type="compositionally biased region" description="Basic and acidic residues" evidence="1">
    <location>
        <begin position="18"/>
        <end position="28"/>
    </location>
</feature>
<evidence type="ECO:0000256" key="1">
    <source>
        <dbReference type="SAM" id="MobiDB-lite"/>
    </source>
</evidence>
<feature type="compositionally biased region" description="Acidic residues" evidence="1">
    <location>
        <begin position="43"/>
        <end position="56"/>
    </location>
</feature>
<evidence type="ECO:0000313" key="3">
    <source>
        <dbReference type="Proteomes" id="UP001419268"/>
    </source>
</evidence>
<gene>
    <name evidence="2" type="ORF">Scep_004160</name>
</gene>